<keyword evidence="3" id="KW-1185">Reference proteome</keyword>
<feature type="domain" description="Antitoxin FitA-like ribbon-helix-helix" evidence="1">
    <location>
        <begin position="3"/>
        <end position="39"/>
    </location>
</feature>
<protein>
    <submittedName>
        <fullName evidence="2">Type II toxin-antitoxin system HicB family antitoxin</fullName>
    </submittedName>
</protein>
<comment type="caution">
    <text evidence="2">The sequence shown here is derived from an EMBL/GenBank/DDBJ whole genome shotgun (WGS) entry which is preliminary data.</text>
</comment>
<dbReference type="Proteomes" id="UP001152755">
    <property type="component" value="Unassembled WGS sequence"/>
</dbReference>
<dbReference type="Pfam" id="PF22513">
    <property type="entry name" value="FitA-like_RHH"/>
    <property type="match status" value="1"/>
</dbReference>
<dbReference type="Gene3D" id="1.10.1220.10">
    <property type="entry name" value="Met repressor-like"/>
    <property type="match status" value="1"/>
</dbReference>
<dbReference type="AlphaFoldDB" id="A0A9X4M1S0"/>
<evidence type="ECO:0000313" key="3">
    <source>
        <dbReference type="Proteomes" id="UP001152755"/>
    </source>
</evidence>
<dbReference type="GO" id="GO:0006355">
    <property type="term" value="P:regulation of DNA-templated transcription"/>
    <property type="evidence" value="ECO:0007669"/>
    <property type="project" value="InterPro"/>
</dbReference>
<dbReference type="InterPro" id="IPR013321">
    <property type="entry name" value="Arc_rbn_hlx_hlx"/>
</dbReference>
<accession>A0A9X4M1S0</accession>
<organism evidence="2 3">
    <name type="scientific">Speluncibacter jeojiensis</name>
    <dbReference type="NCBI Taxonomy" id="2710754"/>
    <lineage>
        <taxon>Bacteria</taxon>
        <taxon>Bacillati</taxon>
        <taxon>Actinomycetota</taxon>
        <taxon>Actinomycetes</taxon>
        <taxon>Mycobacteriales</taxon>
        <taxon>Speluncibacteraceae</taxon>
        <taxon>Speluncibacter</taxon>
    </lineage>
</organism>
<dbReference type="RefSeq" id="WP_277835596.1">
    <property type="nucleotide sequence ID" value="NZ_JAAIVF010000008.1"/>
</dbReference>
<reference evidence="2" key="1">
    <citation type="submission" date="2022-08" db="EMBL/GenBank/DDBJ databases">
        <title>Genome analysis of Corynebacteriales strain.</title>
        <authorList>
            <person name="Lee S.D."/>
        </authorList>
    </citation>
    <scope>NUCLEOTIDE SEQUENCE</scope>
    <source>
        <strain evidence="2">D3-21</strain>
    </source>
</reference>
<evidence type="ECO:0000313" key="2">
    <source>
        <dbReference type="EMBL" id="MDG3015242.1"/>
    </source>
</evidence>
<name>A0A9X4M1S0_9ACTN</name>
<proteinExistence type="predicted"/>
<dbReference type="InterPro" id="IPR053853">
    <property type="entry name" value="FitA-like_RHH"/>
</dbReference>
<evidence type="ECO:0000259" key="1">
    <source>
        <dbReference type="Pfam" id="PF22513"/>
    </source>
</evidence>
<dbReference type="SUPFAM" id="SSF47598">
    <property type="entry name" value="Ribbon-helix-helix"/>
    <property type="match status" value="1"/>
</dbReference>
<dbReference type="InterPro" id="IPR010985">
    <property type="entry name" value="Ribbon_hlx_hlx"/>
</dbReference>
<sequence length="79" mass="8903">MSNLQVKNIPEELHAAISARAKAEHLTMSQYVTRVLAREVSRPRIDVWLADWERADLPAVDVDVVALLDDVRSDDPAPR</sequence>
<dbReference type="EMBL" id="JANRHA010000007">
    <property type="protein sequence ID" value="MDG3015242.1"/>
    <property type="molecule type" value="Genomic_DNA"/>
</dbReference>
<gene>
    <name evidence="2" type="ORF">NVS88_11840</name>
</gene>